<accession>A0A2U1CL70</accession>
<dbReference type="GO" id="GO:0004141">
    <property type="term" value="F:dethiobiotin synthase activity"/>
    <property type="evidence" value="ECO:0007669"/>
    <property type="project" value="UniProtKB-UniRule"/>
</dbReference>
<feature type="binding site" evidence="8">
    <location>
        <position position="61"/>
    </location>
    <ligand>
        <name>ATP</name>
        <dbReference type="ChEBI" id="CHEBI:30616"/>
    </ligand>
</feature>
<feature type="binding site" evidence="8">
    <location>
        <begin position="182"/>
        <end position="183"/>
    </location>
    <ligand>
        <name>ATP</name>
        <dbReference type="ChEBI" id="CHEBI:30616"/>
    </ligand>
</feature>
<sequence length="238" mass="25373">MNTAAANRFSCFVTGTDTEIGKTLISSAMLHALTRQGLRAAGMKPVAAGVEERDGAWHNDDVDRLNAASNVGFEPDVITPYLWREPIAPHIAAGLAGVQMFSSRILQAYAQMEKACDAVVVEGVGGFCVPLSDYFDTADLARELGLPVVMVVGMRLGCINHALLTVQAIAAQGLELAGWVANTVDPHMPHVQANIDALRRRLSAPMLGHVPRLDSATSEAAASHIDFTLLPGWPGTHR</sequence>
<dbReference type="GO" id="GO:0005524">
    <property type="term" value="F:ATP binding"/>
    <property type="evidence" value="ECO:0007669"/>
    <property type="project" value="UniProtKB-UniRule"/>
</dbReference>
<feature type="binding site" evidence="8">
    <location>
        <begin position="122"/>
        <end position="125"/>
    </location>
    <ligand>
        <name>ATP</name>
        <dbReference type="ChEBI" id="CHEBI:30616"/>
    </ligand>
</feature>
<dbReference type="PANTHER" id="PTHR43210">
    <property type="entry name" value="DETHIOBIOTIN SYNTHETASE"/>
    <property type="match status" value="1"/>
</dbReference>
<dbReference type="PIRSF" id="PIRSF006755">
    <property type="entry name" value="DTB_synth"/>
    <property type="match status" value="1"/>
</dbReference>
<evidence type="ECO:0000313" key="9">
    <source>
        <dbReference type="EMBL" id="PVY61769.1"/>
    </source>
</evidence>
<comment type="caution">
    <text evidence="8">Lacks conserved residue(s) required for the propagation of feature annotation.</text>
</comment>
<dbReference type="SUPFAM" id="SSF52540">
    <property type="entry name" value="P-loop containing nucleoside triphosphate hydrolases"/>
    <property type="match status" value="1"/>
</dbReference>
<gene>
    <name evidence="8" type="primary">bioD</name>
    <name evidence="9" type="ORF">C7440_2500</name>
</gene>
<evidence type="ECO:0000313" key="10">
    <source>
        <dbReference type="Proteomes" id="UP000246145"/>
    </source>
</evidence>
<evidence type="ECO:0000256" key="8">
    <source>
        <dbReference type="HAMAP-Rule" id="MF_00336"/>
    </source>
</evidence>
<dbReference type="RefSeq" id="WP_017522696.1">
    <property type="nucleotide sequence ID" value="NZ_JACCEX010000003.1"/>
</dbReference>
<keyword evidence="1 8" id="KW-0963">Cytoplasm</keyword>
<feature type="binding site" evidence="8">
    <location>
        <position position="61"/>
    </location>
    <ligand>
        <name>Mg(2+)</name>
        <dbReference type="ChEBI" id="CHEBI:18420"/>
    </ligand>
</feature>
<dbReference type="FunFam" id="3.40.50.300:FF:000292">
    <property type="entry name" value="ATP-dependent dethiobiotin synthetase BioD"/>
    <property type="match status" value="1"/>
</dbReference>
<feature type="binding site" evidence="8">
    <location>
        <position position="122"/>
    </location>
    <ligand>
        <name>Mg(2+)</name>
        <dbReference type="ChEBI" id="CHEBI:18420"/>
    </ligand>
</feature>
<comment type="caution">
    <text evidence="9">The sequence shown here is derived from an EMBL/GenBank/DDBJ whole genome shotgun (WGS) entry which is preliminary data.</text>
</comment>
<feature type="binding site" evidence="8">
    <location>
        <begin position="19"/>
        <end position="24"/>
    </location>
    <ligand>
        <name>ATP</name>
        <dbReference type="ChEBI" id="CHEBI:30616"/>
    </ligand>
</feature>
<feature type="binding site" evidence="8">
    <location>
        <begin position="211"/>
        <end position="213"/>
    </location>
    <ligand>
        <name>ATP</name>
        <dbReference type="ChEBI" id="CHEBI:30616"/>
    </ligand>
</feature>
<dbReference type="InterPro" id="IPR027417">
    <property type="entry name" value="P-loop_NTPase"/>
</dbReference>
<dbReference type="GO" id="GO:0005829">
    <property type="term" value="C:cytosol"/>
    <property type="evidence" value="ECO:0007669"/>
    <property type="project" value="TreeGrafter"/>
</dbReference>
<keyword evidence="2 8" id="KW-0436">Ligase</keyword>
<keyword evidence="5 8" id="KW-0093">Biotin biosynthesis</keyword>
<evidence type="ECO:0000256" key="5">
    <source>
        <dbReference type="ARBA" id="ARBA00022756"/>
    </source>
</evidence>
<keyword evidence="4 8" id="KW-0547">Nucleotide-binding</keyword>
<protein>
    <recommendedName>
        <fullName evidence="8">ATP-dependent dethiobiotin synthetase BioD</fullName>
        <ecNumber evidence="8">6.3.3.3</ecNumber>
    </recommendedName>
    <alternativeName>
        <fullName evidence="8">DTB synthetase</fullName>
        <shortName evidence="8">DTBS</shortName>
    </alternativeName>
    <alternativeName>
        <fullName evidence="8">Dethiobiotin synthase</fullName>
    </alternativeName>
</protein>
<keyword evidence="7 8" id="KW-0460">Magnesium</keyword>
<comment type="pathway">
    <text evidence="8">Cofactor biosynthesis; biotin biosynthesis; biotin from 7,8-diaminononanoate: step 1/2.</text>
</comment>
<evidence type="ECO:0000256" key="6">
    <source>
        <dbReference type="ARBA" id="ARBA00022840"/>
    </source>
</evidence>
<dbReference type="HAMAP" id="MF_00336">
    <property type="entry name" value="BioD"/>
    <property type="match status" value="1"/>
</dbReference>
<dbReference type="OrthoDB" id="9802097at2"/>
<dbReference type="EMBL" id="QEKO01000003">
    <property type="protein sequence ID" value="PVY61769.1"/>
    <property type="molecule type" value="Genomic_DNA"/>
</dbReference>
<dbReference type="GO" id="GO:0000287">
    <property type="term" value="F:magnesium ion binding"/>
    <property type="evidence" value="ECO:0007669"/>
    <property type="project" value="UniProtKB-UniRule"/>
</dbReference>
<dbReference type="UniPathway" id="UPA00078">
    <property type="reaction ID" value="UER00161"/>
</dbReference>
<dbReference type="EC" id="6.3.3.3" evidence="8"/>
<dbReference type="CDD" id="cd03109">
    <property type="entry name" value="DTBS"/>
    <property type="match status" value="1"/>
</dbReference>
<comment type="function">
    <text evidence="8">Catalyzes a mechanistically unusual reaction, the ATP-dependent insertion of CO2 between the N7 and N8 nitrogen atoms of 7,8-diaminopelargonic acid (DAPA, also called 7,8-diammoniononanoate) to form a ureido ring.</text>
</comment>
<organism evidence="9 10">
    <name type="scientific">Pusillimonas noertemannii</name>
    <dbReference type="NCBI Taxonomy" id="305977"/>
    <lineage>
        <taxon>Bacteria</taxon>
        <taxon>Pseudomonadati</taxon>
        <taxon>Pseudomonadota</taxon>
        <taxon>Betaproteobacteria</taxon>
        <taxon>Burkholderiales</taxon>
        <taxon>Alcaligenaceae</taxon>
        <taxon>Pusillimonas</taxon>
    </lineage>
</organism>
<dbReference type="GO" id="GO:0009102">
    <property type="term" value="P:biotin biosynthetic process"/>
    <property type="evidence" value="ECO:0007669"/>
    <property type="project" value="UniProtKB-UniRule"/>
</dbReference>
<dbReference type="STRING" id="1231391.GCA_000308195_00318"/>
<comment type="subcellular location">
    <subcellularLocation>
        <location evidence="8">Cytoplasm</location>
    </subcellularLocation>
</comment>
<reference evidence="9 10" key="1">
    <citation type="submission" date="2018-04" db="EMBL/GenBank/DDBJ databases">
        <title>Genomic Encyclopedia of Type Strains, Phase IV (KMG-IV): sequencing the most valuable type-strain genomes for metagenomic binning, comparative biology and taxonomic classification.</title>
        <authorList>
            <person name="Goeker M."/>
        </authorList>
    </citation>
    <scope>NUCLEOTIDE SEQUENCE [LARGE SCALE GENOMIC DNA]</scope>
    <source>
        <strain evidence="9 10">DSM 10065</strain>
    </source>
</reference>
<dbReference type="NCBIfam" id="TIGR00347">
    <property type="entry name" value="bioD"/>
    <property type="match status" value="1"/>
</dbReference>
<evidence type="ECO:0000256" key="2">
    <source>
        <dbReference type="ARBA" id="ARBA00022598"/>
    </source>
</evidence>
<keyword evidence="10" id="KW-1185">Reference proteome</keyword>
<dbReference type="GO" id="GO:0042803">
    <property type="term" value="F:protein homodimerization activity"/>
    <property type="evidence" value="ECO:0007669"/>
    <property type="project" value="UniProtKB-ARBA"/>
</dbReference>
<evidence type="ECO:0000256" key="1">
    <source>
        <dbReference type="ARBA" id="ARBA00022490"/>
    </source>
</evidence>
<keyword evidence="3 8" id="KW-0479">Metal-binding</keyword>
<dbReference type="AlphaFoldDB" id="A0A2U1CL70"/>
<evidence type="ECO:0000256" key="4">
    <source>
        <dbReference type="ARBA" id="ARBA00022741"/>
    </source>
</evidence>
<dbReference type="Pfam" id="PF13500">
    <property type="entry name" value="AAA_26"/>
    <property type="match status" value="1"/>
</dbReference>
<comment type="subunit">
    <text evidence="8">Homodimer.</text>
</comment>
<evidence type="ECO:0000256" key="3">
    <source>
        <dbReference type="ARBA" id="ARBA00022723"/>
    </source>
</evidence>
<dbReference type="PANTHER" id="PTHR43210:SF5">
    <property type="entry name" value="DETHIOBIOTIN SYNTHETASE"/>
    <property type="match status" value="1"/>
</dbReference>
<proteinExistence type="inferred from homology"/>
<evidence type="ECO:0000256" key="7">
    <source>
        <dbReference type="ARBA" id="ARBA00022842"/>
    </source>
</evidence>
<dbReference type="Proteomes" id="UP000246145">
    <property type="component" value="Unassembled WGS sequence"/>
</dbReference>
<comment type="catalytic activity">
    <reaction evidence="8">
        <text>(7R,8S)-7,8-diammoniononanoate + CO2 + ATP = (4R,5S)-dethiobiotin + ADP + phosphate + 3 H(+)</text>
        <dbReference type="Rhea" id="RHEA:15805"/>
        <dbReference type="ChEBI" id="CHEBI:15378"/>
        <dbReference type="ChEBI" id="CHEBI:16526"/>
        <dbReference type="ChEBI" id="CHEBI:30616"/>
        <dbReference type="ChEBI" id="CHEBI:43474"/>
        <dbReference type="ChEBI" id="CHEBI:149469"/>
        <dbReference type="ChEBI" id="CHEBI:149473"/>
        <dbReference type="ChEBI" id="CHEBI:456216"/>
        <dbReference type="EC" id="6.3.3.3"/>
    </reaction>
</comment>
<dbReference type="Gene3D" id="3.40.50.300">
    <property type="entry name" value="P-loop containing nucleotide triphosphate hydrolases"/>
    <property type="match status" value="1"/>
</dbReference>
<keyword evidence="6 8" id="KW-0067">ATP-binding</keyword>
<name>A0A2U1CL70_9BURK</name>
<comment type="cofactor">
    <cofactor evidence="8">
        <name>Mg(2+)</name>
        <dbReference type="ChEBI" id="CHEBI:18420"/>
    </cofactor>
</comment>
<dbReference type="InterPro" id="IPR004472">
    <property type="entry name" value="DTB_synth_BioD"/>
</dbReference>
<feature type="active site" evidence="8">
    <location>
        <position position="44"/>
    </location>
</feature>
<comment type="similarity">
    <text evidence="8">Belongs to the dethiobiotin synthetase family.</text>
</comment>
<feature type="binding site" evidence="8">
    <location>
        <position position="23"/>
    </location>
    <ligand>
        <name>Mg(2+)</name>
        <dbReference type="ChEBI" id="CHEBI:18420"/>
    </ligand>
</feature>